<comment type="caution">
    <text evidence="9">The sequence shown here is derived from an EMBL/GenBank/DDBJ whole genome shotgun (WGS) entry which is preliminary data.</text>
</comment>
<evidence type="ECO:0000256" key="2">
    <source>
        <dbReference type="ARBA" id="ARBA00022576"/>
    </source>
</evidence>
<comment type="cofactor">
    <cofactor evidence="1 7">
        <name>pyridoxal 5'-phosphate</name>
        <dbReference type="ChEBI" id="CHEBI:597326"/>
    </cofactor>
</comment>
<dbReference type="InterPro" id="IPR015422">
    <property type="entry name" value="PyrdxlP-dep_Trfase_small"/>
</dbReference>
<keyword evidence="4 7" id="KW-0663">Pyridoxal phosphate</keyword>
<comment type="subunit">
    <text evidence="7">Homodimer.</text>
</comment>
<dbReference type="SUPFAM" id="SSF53383">
    <property type="entry name" value="PLP-dependent transferases"/>
    <property type="match status" value="1"/>
</dbReference>
<dbReference type="EC" id="2.6.1.37" evidence="7"/>
<proteinExistence type="inferred from homology"/>
<sequence>MLLESFKMKNKPMKPITRNILLNPGPATTTDTVKWAQAIPDICPREQEFGDLMEFCSTEITKFVGNTADHATVLFGGSGTATVEAILSSVIPENGKVLIIDNGAYGKRMRQITNVYKIETVAFESSSIEPIDLNALESLIKNTDGLTHLAMIHHETTTGLLNDITAVGAICERHNISFIVDSMSGFAAIPVDMEAMHIDYLAASSNKNIQGMAGIGFAICNKKVLESTASIPMRNLYLNLYAQYAYFEKTHQTRFTPPVQTFYALKQAIIETQEETIEGRYARYSKSWETLISGLESLGLEYLIDKKYHSKIITSIIEPNTDAYDFNEMHDYFFERGFTIYPGKVNDYDTFRISNIGQIDYKDIEAFLEVLKSYLVKIKFIQ</sequence>
<keyword evidence="10" id="KW-1185">Reference proteome</keyword>
<dbReference type="InterPro" id="IPR012703">
    <property type="entry name" value="NH2EtPonate_pyrv_transaminase"/>
</dbReference>
<dbReference type="InterPro" id="IPR015424">
    <property type="entry name" value="PyrdxlP-dep_Trfase"/>
</dbReference>
<dbReference type="NCBIfam" id="NF010006">
    <property type="entry name" value="PRK13479.1"/>
    <property type="match status" value="1"/>
</dbReference>
<dbReference type="PANTHER" id="PTHR42778:SF1">
    <property type="entry name" value="2-AMINOETHYLPHOSPHONATE--PYRUVATE TRANSAMINASE"/>
    <property type="match status" value="1"/>
</dbReference>
<evidence type="ECO:0000256" key="1">
    <source>
        <dbReference type="ARBA" id="ARBA00001933"/>
    </source>
</evidence>
<evidence type="ECO:0000256" key="6">
    <source>
        <dbReference type="ARBA" id="ARBA00049460"/>
    </source>
</evidence>
<keyword evidence="2 7" id="KW-0032">Aminotransferase</keyword>
<dbReference type="InterPro" id="IPR000192">
    <property type="entry name" value="Aminotrans_V_dom"/>
</dbReference>
<organism evidence="9 10">
    <name type="scientific">Snuella lapsa</name>
    <dbReference type="NCBI Taxonomy" id="870481"/>
    <lineage>
        <taxon>Bacteria</taxon>
        <taxon>Pseudomonadati</taxon>
        <taxon>Bacteroidota</taxon>
        <taxon>Flavobacteriia</taxon>
        <taxon>Flavobacteriales</taxon>
        <taxon>Flavobacteriaceae</taxon>
        <taxon>Snuella</taxon>
    </lineage>
</organism>
<comment type="function">
    <text evidence="7">Involved in phosphonate degradation.</text>
</comment>
<comment type="similarity">
    <text evidence="7">Belongs to the class-V pyridoxal-phosphate-dependent aminotransferase family. PhnW subfamily.</text>
</comment>
<dbReference type="InterPro" id="IPR015421">
    <property type="entry name" value="PyrdxlP-dep_Trfase_major"/>
</dbReference>
<dbReference type="Pfam" id="PF00266">
    <property type="entry name" value="Aminotran_5"/>
    <property type="match status" value="1"/>
</dbReference>
<dbReference type="NCBIfam" id="TIGR03301">
    <property type="entry name" value="PhnW-AepZ"/>
    <property type="match status" value="1"/>
</dbReference>
<gene>
    <name evidence="7" type="primary">phnW</name>
    <name evidence="9" type="ORF">GCM10022395_03190</name>
</gene>
<evidence type="ECO:0000313" key="10">
    <source>
        <dbReference type="Proteomes" id="UP001500954"/>
    </source>
</evidence>
<feature type="modified residue" description="N6-(pyridoxal phosphate)lysine" evidence="7">
    <location>
        <position position="207"/>
    </location>
</feature>
<evidence type="ECO:0000256" key="4">
    <source>
        <dbReference type="ARBA" id="ARBA00022898"/>
    </source>
</evidence>
<accession>A0ABP6WRF0</accession>
<dbReference type="PIRSF" id="PIRSF000524">
    <property type="entry name" value="SPT"/>
    <property type="match status" value="1"/>
</dbReference>
<dbReference type="InterPro" id="IPR024169">
    <property type="entry name" value="SP_NH2Trfase/AEP_transaminase"/>
</dbReference>
<dbReference type="EMBL" id="BAABCY010000012">
    <property type="protein sequence ID" value="GAA3555114.1"/>
    <property type="molecule type" value="Genomic_DNA"/>
</dbReference>
<evidence type="ECO:0000256" key="7">
    <source>
        <dbReference type="HAMAP-Rule" id="MF_01376"/>
    </source>
</evidence>
<dbReference type="Proteomes" id="UP001500954">
    <property type="component" value="Unassembled WGS sequence"/>
</dbReference>
<keyword evidence="5 7" id="KW-0670">Pyruvate</keyword>
<dbReference type="Gene3D" id="3.90.1150.10">
    <property type="entry name" value="Aspartate Aminotransferase, domain 1"/>
    <property type="match status" value="1"/>
</dbReference>
<name>A0ABP6WRF0_9FLAO</name>
<feature type="domain" description="Aminotransferase class V" evidence="8">
    <location>
        <begin position="45"/>
        <end position="322"/>
    </location>
</feature>
<keyword evidence="3 7" id="KW-0808">Transferase</keyword>
<dbReference type="HAMAP" id="MF_01376">
    <property type="entry name" value="PhnW_aminotrans_5"/>
    <property type="match status" value="1"/>
</dbReference>
<evidence type="ECO:0000259" key="8">
    <source>
        <dbReference type="Pfam" id="PF00266"/>
    </source>
</evidence>
<comment type="catalytic activity">
    <reaction evidence="6 7">
        <text>(2-aminoethyl)phosphonate + pyruvate = phosphonoacetaldehyde + L-alanine</text>
        <dbReference type="Rhea" id="RHEA:17021"/>
        <dbReference type="ChEBI" id="CHEBI:15361"/>
        <dbReference type="ChEBI" id="CHEBI:57418"/>
        <dbReference type="ChEBI" id="CHEBI:57972"/>
        <dbReference type="ChEBI" id="CHEBI:58383"/>
        <dbReference type="EC" id="2.6.1.37"/>
    </reaction>
</comment>
<dbReference type="PANTHER" id="PTHR42778">
    <property type="entry name" value="2-AMINOETHYLPHOSPHONATE--PYRUVATE TRANSAMINASE"/>
    <property type="match status" value="1"/>
</dbReference>
<reference evidence="10" key="1">
    <citation type="journal article" date="2019" name="Int. J. Syst. Evol. Microbiol.">
        <title>The Global Catalogue of Microorganisms (GCM) 10K type strain sequencing project: providing services to taxonomists for standard genome sequencing and annotation.</title>
        <authorList>
            <consortium name="The Broad Institute Genomics Platform"/>
            <consortium name="The Broad Institute Genome Sequencing Center for Infectious Disease"/>
            <person name="Wu L."/>
            <person name="Ma J."/>
        </authorList>
    </citation>
    <scope>NUCLEOTIDE SEQUENCE [LARGE SCALE GENOMIC DNA]</scope>
    <source>
        <strain evidence="10">JCM 17111</strain>
    </source>
</reference>
<dbReference type="Gene3D" id="3.40.640.10">
    <property type="entry name" value="Type I PLP-dependent aspartate aminotransferase-like (Major domain)"/>
    <property type="match status" value="1"/>
</dbReference>
<evidence type="ECO:0000256" key="5">
    <source>
        <dbReference type="ARBA" id="ARBA00023317"/>
    </source>
</evidence>
<protein>
    <recommendedName>
        <fullName evidence="7">2-aminoethylphosphonate--pyruvate transaminase</fullName>
        <ecNumber evidence="7">2.6.1.37</ecNumber>
    </recommendedName>
    <alternativeName>
        <fullName evidence="7">2-aminoethylphosphonate aminotransferase</fullName>
    </alternativeName>
    <alternativeName>
        <fullName evidence="7">AEP transaminase</fullName>
        <shortName evidence="7">AEPT</shortName>
    </alternativeName>
</protein>
<evidence type="ECO:0000313" key="9">
    <source>
        <dbReference type="EMBL" id="GAA3555114.1"/>
    </source>
</evidence>
<evidence type="ECO:0000256" key="3">
    <source>
        <dbReference type="ARBA" id="ARBA00022679"/>
    </source>
</evidence>